<dbReference type="InterPro" id="IPR006703">
    <property type="entry name" value="G_AIG1"/>
</dbReference>
<name>A0A8W8M7I9_MAGGI</name>
<dbReference type="Gene3D" id="3.40.50.300">
    <property type="entry name" value="P-loop containing nucleotide triphosphate hydrolases"/>
    <property type="match status" value="1"/>
</dbReference>
<reference evidence="6" key="1">
    <citation type="submission" date="2022-08" db="UniProtKB">
        <authorList>
            <consortium name="EnsemblMetazoa"/>
        </authorList>
    </citation>
    <scope>IDENTIFICATION</scope>
    <source>
        <strain evidence="6">05x7-T-G4-1.051#20</strain>
    </source>
</reference>
<evidence type="ECO:0000313" key="6">
    <source>
        <dbReference type="EnsemblMetazoa" id="G30938.1:cds"/>
    </source>
</evidence>
<evidence type="ECO:0000259" key="5">
    <source>
        <dbReference type="PROSITE" id="PS51720"/>
    </source>
</evidence>
<keyword evidence="3" id="KW-0342">GTP-binding</keyword>
<dbReference type="FunFam" id="3.40.50.300:FF:000366">
    <property type="entry name" value="GTPase, IMAP family member 2"/>
    <property type="match status" value="1"/>
</dbReference>
<keyword evidence="4" id="KW-0175">Coiled coil</keyword>
<evidence type="ECO:0000256" key="4">
    <source>
        <dbReference type="SAM" id="Coils"/>
    </source>
</evidence>
<evidence type="ECO:0000256" key="3">
    <source>
        <dbReference type="ARBA" id="ARBA00023134"/>
    </source>
</evidence>
<keyword evidence="7" id="KW-1185">Reference proteome</keyword>
<dbReference type="OrthoDB" id="431287at2759"/>
<protein>
    <recommendedName>
        <fullName evidence="5">AIG1-type G domain-containing protein</fullName>
    </recommendedName>
</protein>
<dbReference type="InterPro" id="IPR045058">
    <property type="entry name" value="GIMA/IAN/Toc"/>
</dbReference>
<proteinExistence type="inferred from homology"/>
<feature type="coiled-coil region" evidence="4">
    <location>
        <begin position="320"/>
        <end position="347"/>
    </location>
</feature>
<accession>A0A8W8M7I9</accession>
<feature type="coiled-coil region" evidence="4">
    <location>
        <begin position="220"/>
        <end position="279"/>
    </location>
</feature>
<dbReference type="Pfam" id="PF04548">
    <property type="entry name" value="AIG1"/>
    <property type="match status" value="1"/>
</dbReference>
<dbReference type="EnsemblMetazoa" id="G30938.1">
    <property type="protein sequence ID" value="G30938.1:cds"/>
    <property type="gene ID" value="G30938"/>
</dbReference>
<evidence type="ECO:0000313" key="7">
    <source>
        <dbReference type="Proteomes" id="UP000005408"/>
    </source>
</evidence>
<comment type="similarity">
    <text evidence="1">Belongs to the TRAFAC class TrmE-Era-EngA-EngB-Septin-like GTPase superfamily. AIG1/Toc34/Toc159-like paraseptin GTPase family. IAN subfamily.</text>
</comment>
<dbReference type="PROSITE" id="PS51720">
    <property type="entry name" value="G_AIG1"/>
    <property type="match status" value="1"/>
</dbReference>
<keyword evidence="2" id="KW-0547">Nucleotide-binding</keyword>
<dbReference type="Proteomes" id="UP000005408">
    <property type="component" value="Unassembled WGS sequence"/>
</dbReference>
<dbReference type="EnsemblMetazoa" id="G30938.3">
    <property type="protein sequence ID" value="G30938.3:cds"/>
    <property type="gene ID" value="G30938"/>
</dbReference>
<dbReference type="SUPFAM" id="SSF52540">
    <property type="entry name" value="P-loop containing nucleoside triphosphate hydrolases"/>
    <property type="match status" value="1"/>
</dbReference>
<evidence type="ECO:0000256" key="2">
    <source>
        <dbReference type="ARBA" id="ARBA00022741"/>
    </source>
</evidence>
<dbReference type="PANTHER" id="PTHR10903">
    <property type="entry name" value="GTPASE, IMAP FAMILY MEMBER-RELATED"/>
    <property type="match status" value="1"/>
</dbReference>
<dbReference type="PANTHER" id="PTHR10903:SF184">
    <property type="entry name" value="GTP-BINDING PROTEIN A"/>
    <property type="match status" value="1"/>
</dbReference>
<dbReference type="InterPro" id="IPR027417">
    <property type="entry name" value="P-loop_NTPase"/>
</dbReference>
<feature type="domain" description="AIG1-type G" evidence="5">
    <location>
        <begin position="19"/>
        <end position="224"/>
    </location>
</feature>
<dbReference type="GO" id="GO:0005525">
    <property type="term" value="F:GTP binding"/>
    <property type="evidence" value="ECO:0007669"/>
    <property type="project" value="UniProtKB-KW"/>
</dbReference>
<dbReference type="AlphaFoldDB" id="A0A8W8M7I9"/>
<organism evidence="6 7">
    <name type="scientific">Magallana gigas</name>
    <name type="common">Pacific oyster</name>
    <name type="synonym">Crassostrea gigas</name>
    <dbReference type="NCBI Taxonomy" id="29159"/>
    <lineage>
        <taxon>Eukaryota</taxon>
        <taxon>Metazoa</taxon>
        <taxon>Spiralia</taxon>
        <taxon>Lophotrochozoa</taxon>
        <taxon>Mollusca</taxon>
        <taxon>Bivalvia</taxon>
        <taxon>Autobranchia</taxon>
        <taxon>Pteriomorphia</taxon>
        <taxon>Ostreida</taxon>
        <taxon>Ostreoidea</taxon>
        <taxon>Ostreidae</taxon>
        <taxon>Magallana</taxon>
    </lineage>
</organism>
<sequence>MDFEPHDETSGAKRDDEHTEEYRIVLLGKTGSGKSSTGNTLCGREVFGSHVSESSVTKTCQFVETCQFGRHLSIVDTPGSFDTSTSNDVIMTEVTRCLALSAPGPHVFIYVFNALSRFTAEEEDSIKQFVEHFGERVFDYMIVVFTRYDDLKRHTTPSKYLSNVSPNFRTFLNKCRWRVCWIDNTADGLNSSKQVETLLLEVGKIIEQNGNISFYSNTLYTEAEKIMKTREEEIKNDQRKNENELSVLRIREEHLEKELKSKTWRLKDIERRLRELETTSRKSVEVQRTSTRSSKSNFSTAALQKEQEISYLNKEVEKIKSSDLRLIEKQREEIAKLKERLTRRHVKGNPRSMARKEVSRRNSCLSSKVSRGILALGKHLLTGIIGLLLL</sequence>
<evidence type="ECO:0000256" key="1">
    <source>
        <dbReference type="ARBA" id="ARBA00008535"/>
    </source>
</evidence>
<dbReference type="EnsemblMetazoa" id="G30938.2">
    <property type="protein sequence ID" value="G30938.2:cds"/>
    <property type="gene ID" value="G30938"/>
</dbReference>
<dbReference type="OMA" id="WRLKDIE"/>